<dbReference type="Gene3D" id="3.30.70.1210">
    <property type="entry name" value="Crispr-associated protein, domain 2"/>
    <property type="match status" value="1"/>
</dbReference>
<dbReference type="EMBL" id="LT966316">
    <property type="protein sequence ID" value="SOU92509.1"/>
    <property type="molecule type" value="Genomic_DNA"/>
</dbReference>
<dbReference type="SUPFAM" id="SSF117987">
    <property type="entry name" value="CRISPR-associated protein"/>
    <property type="match status" value="1"/>
</dbReference>
<organism evidence="1">
    <name type="scientific">Leptospirillum ferriphilum</name>
    <dbReference type="NCBI Taxonomy" id="178606"/>
    <lineage>
        <taxon>Bacteria</taxon>
        <taxon>Pseudomonadati</taxon>
        <taxon>Nitrospirota</taxon>
        <taxon>Nitrospiria</taxon>
        <taxon>Nitrospirales</taxon>
        <taxon>Nitrospiraceae</taxon>
        <taxon>Leptospirillum</taxon>
    </lineage>
</organism>
<gene>
    <name evidence="1" type="ORF">LFTS_01136</name>
</gene>
<dbReference type="RefSeq" id="WP_201770210.1">
    <property type="nucleotide sequence ID" value="NZ_JPGK01000005.1"/>
</dbReference>
<dbReference type="Pfam" id="PF08798">
    <property type="entry name" value="CRISPR_assoc"/>
    <property type="match status" value="1"/>
</dbReference>
<dbReference type="NCBIfam" id="TIGR01907">
    <property type="entry name" value="casE_Cse3"/>
    <property type="match status" value="1"/>
</dbReference>
<reference evidence="1" key="1">
    <citation type="submission" date="2017-12" db="EMBL/GenBank/DDBJ databases">
        <authorList>
            <consortium name="SysMetEx"/>
        </authorList>
    </citation>
    <scope>NUCLEOTIDE SEQUENCE</scope>
    <source>
        <strain evidence="1">Pb_238</strain>
    </source>
</reference>
<protein>
    <submittedName>
        <fullName evidence="1">CRISPR-associated protein, Cse3 family</fullName>
    </submittedName>
</protein>
<dbReference type="AlphaFoldDB" id="A0A2I2MFM1"/>
<evidence type="ECO:0000313" key="1">
    <source>
        <dbReference type="EMBL" id="SOU92509.1"/>
    </source>
</evidence>
<dbReference type="Gene3D" id="3.30.70.1200">
    <property type="entry name" value="Crispr-associated protein, domain 1"/>
    <property type="match status" value="1"/>
</dbReference>
<dbReference type="InterPro" id="IPR010179">
    <property type="entry name" value="CRISPR-assoc_prot_Cse3"/>
</dbReference>
<dbReference type="SMART" id="SM01101">
    <property type="entry name" value="CRISPR_assoc"/>
    <property type="match status" value="1"/>
</dbReference>
<sequence>MGRSMSSDIIAHASILKLSRSDIKALKIKDAYSLHRVVYGLFENMRSGSDKASSDSSGILFSDMGGDFDYRKILILSNRKPHMTPQFGEVQVKTISSEFLRSDRYVFETTVNPSRRNNKTGKIFPVIGKENIRDWFIDRASSSWGFSVSSHCLEIVKTTVQIFEKKEGQMVTHGSATLKGELTVIDRERFLSSFTKGIGRGRTFGFGLLRIVPIHV</sequence>
<name>A0A2I2MFM1_9BACT</name>
<proteinExistence type="predicted"/>
<accession>A0A2I2MFM1</accession>